<evidence type="ECO:0000313" key="3">
    <source>
        <dbReference type="Proteomes" id="UP000663552"/>
    </source>
</evidence>
<dbReference type="RefSeq" id="WP_021216173.1">
    <property type="nucleotide sequence ID" value="NZ_RIMR01000139.1"/>
</dbReference>
<gene>
    <name evidence="2" type="ORF">LL1196_2286</name>
</gene>
<dbReference type="AlphaFoldDB" id="A0A896TCV7"/>
<protein>
    <submittedName>
        <fullName evidence="2">Uncharacterized protein</fullName>
    </submittedName>
</protein>
<accession>A0A896TCV7</accession>
<feature type="transmembrane region" description="Helical" evidence="1">
    <location>
        <begin position="89"/>
        <end position="107"/>
    </location>
</feature>
<feature type="transmembrane region" description="Helical" evidence="1">
    <location>
        <begin position="59"/>
        <end position="77"/>
    </location>
</feature>
<evidence type="ECO:0000313" key="2">
    <source>
        <dbReference type="EMBL" id="QSD63895.1"/>
    </source>
</evidence>
<dbReference type="EMBL" id="CP032148">
    <property type="protein sequence ID" value="QSD63895.1"/>
    <property type="molecule type" value="Genomic_DNA"/>
</dbReference>
<keyword evidence="1" id="KW-0472">Membrane</keyword>
<dbReference type="Proteomes" id="UP000663552">
    <property type="component" value="Chromosome"/>
</dbReference>
<evidence type="ECO:0000256" key="1">
    <source>
        <dbReference type="SAM" id="Phobius"/>
    </source>
</evidence>
<sequence>MLELGMLLFLWAYTTIIFAIAYLFQVLNLTLIGLEVITIILLFISLWESTKGRYRRIIGMNIINIFFILVLYFSQHVFTYIQHHDVEKVSVIIVGFVLAQLLGIFWGRQFYKHQEKSNK</sequence>
<organism evidence="2 3">
    <name type="scientific">Lactococcus lactis subsp. cremoris</name>
    <name type="common">Streptococcus cremoris</name>
    <dbReference type="NCBI Taxonomy" id="1359"/>
    <lineage>
        <taxon>Bacteria</taxon>
        <taxon>Bacillati</taxon>
        <taxon>Bacillota</taxon>
        <taxon>Bacilli</taxon>
        <taxon>Lactobacillales</taxon>
        <taxon>Streptococcaceae</taxon>
        <taxon>Lactococcus</taxon>
    </lineage>
</organism>
<reference evidence="2" key="1">
    <citation type="journal article" date="2020" name="Mol. Microbiol.">
        <title>The CWPS Rubik's cube: Linking diversity of cell wall polysaccharide structures with the encoded biosynthetic machinery of selected Lactococcus lactis strains.</title>
        <authorList>
            <person name="Mahony J."/>
            <person name="Frantzen C."/>
            <person name="Vinogradov E."/>
            <person name="Sadovskaya I."/>
            <person name="Theodorou I."/>
            <person name="Kelleher P."/>
            <person name="Chapot-Chartier M.P."/>
            <person name="Cambillau C."/>
            <person name="Holo H."/>
            <person name="van Sinderen D."/>
        </authorList>
    </citation>
    <scope>NUCLEOTIDE SEQUENCE</scope>
    <source>
        <strain evidence="2">1196</strain>
    </source>
</reference>
<feature type="transmembrane region" description="Helical" evidence="1">
    <location>
        <begin position="30"/>
        <end position="47"/>
    </location>
</feature>
<keyword evidence="1" id="KW-0812">Transmembrane</keyword>
<keyword evidence="1" id="KW-1133">Transmembrane helix</keyword>
<proteinExistence type="predicted"/>
<name>A0A896TCV7_LACLC</name>
<feature type="transmembrane region" description="Helical" evidence="1">
    <location>
        <begin position="7"/>
        <end position="24"/>
    </location>
</feature>